<dbReference type="OrthoDB" id="64681at2157"/>
<evidence type="ECO:0000313" key="2">
    <source>
        <dbReference type="Proteomes" id="UP000249782"/>
    </source>
</evidence>
<gene>
    <name evidence="1" type="ORF">DPC56_03510</name>
</gene>
<dbReference type="InterPro" id="IPR029062">
    <property type="entry name" value="Class_I_gatase-like"/>
</dbReference>
<protein>
    <submittedName>
        <fullName evidence="1">DUF2124 domain-containing protein</fullName>
    </submittedName>
</protein>
<keyword evidence="2" id="KW-1185">Reference proteome</keyword>
<sequence>MEKVKEFKGIKGNLTAFREEVADVETIGYAGVPGVCTPFAELFAYAARDKSSIFIPNTDFKKARELILTEYGVELGDVNPYKVDALILLGGLSMPKIGAKIEDVKKLIDEALKEGGKVIGACFMDMFKKAGWYEKIDFDCVINADIEGFVLK</sequence>
<organism evidence="1 2">
    <name type="scientific">Methanothermobacter tenebrarum</name>
    <dbReference type="NCBI Taxonomy" id="680118"/>
    <lineage>
        <taxon>Archaea</taxon>
        <taxon>Methanobacteriati</taxon>
        <taxon>Methanobacteriota</taxon>
        <taxon>Methanomada group</taxon>
        <taxon>Methanobacteria</taxon>
        <taxon>Methanobacteriales</taxon>
        <taxon>Methanobacteriaceae</taxon>
        <taxon>Methanothermobacter</taxon>
    </lineage>
</organism>
<accession>A0A328P9X1</accession>
<dbReference type="AlphaFoldDB" id="A0A328P9X1"/>
<name>A0A328P9X1_9EURY</name>
<comment type="caution">
    <text evidence="1">The sequence shown here is derived from an EMBL/GenBank/DDBJ whole genome shotgun (WGS) entry which is preliminary data.</text>
</comment>
<dbReference type="PIRSF" id="PIRSF004962">
    <property type="entry name" value="UCP004962"/>
    <property type="match status" value="1"/>
</dbReference>
<dbReference type="CDD" id="cd01653">
    <property type="entry name" value="GATase1"/>
    <property type="match status" value="1"/>
</dbReference>
<dbReference type="SUPFAM" id="SSF52317">
    <property type="entry name" value="Class I glutamine amidotransferase-like"/>
    <property type="match status" value="1"/>
</dbReference>
<proteinExistence type="predicted"/>
<dbReference type="EMBL" id="QLOE01000003">
    <property type="protein sequence ID" value="RAO79468.1"/>
    <property type="molecule type" value="Genomic_DNA"/>
</dbReference>
<dbReference type="Proteomes" id="UP000249782">
    <property type="component" value="Unassembled WGS sequence"/>
</dbReference>
<dbReference type="Gene3D" id="3.40.50.2300">
    <property type="match status" value="1"/>
</dbReference>
<evidence type="ECO:0000313" key="1">
    <source>
        <dbReference type="EMBL" id="RAO79468.1"/>
    </source>
</evidence>
<dbReference type="InterPro" id="IPR009183">
    <property type="entry name" value="UCP004962"/>
</dbReference>
<reference evidence="1 2" key="1">
    <citation type="submission" date="2018-06" db="EMBL/GenBank/DDBJ databases">
        <title>Draft genome sequence of hyperthermophilic methanogen Methanothermobacter tenebrarum sp. MCM-B 1447.</title>
        <authorList>
            <person name="Pore S.D."/>
            <person name="Dagar S."/>
            <person name="Dhakephalkar P.K."/>
        </authorList>
    </citation>
    <scope>NUCLEOTIDE SEQUENCE [LARGE SCALE GENOMIC DNA]</scope>
    <source>
        <strain evidence="1 2">MCM B 1447</strain>
    </source>
</reference>
<dbReference type="Pfam" id="PF09897">
    <property type="entry name" value="DUF2124"/>
    <property type="match status" value="1"/>
</dbReference>